<name>F4S693_MELLP</name>
<dbReference type="GeneID" id="18929128"/>
<organism evidence="3">
    <name type="scientific">Melampsora larici-populina (strain 98AG31 / pathotype 3-4-7)</name>
    <name type="common">Poplar leaf rust fungus</name>
    <dbReference type="NCBI Taxonomy" id="747676"/>
    <lineage>
        <taxon>Eukaryota</taxon>
        <taxon>Fungi</taxon>
        <taxon>Dikarya</taxon>
        <taxon>Basidiomycota</taxon>
        <taxon>Pucciniomycotina</taxon>
        <taxon>Pucciniomycetes</taxon>
        <taxon>Pucciniales</taxon>
        <taxon>Melampsoraceae</taxon>
        <taxon>Melampsora</taxon>
    </lineage>
</organism>
<dbReference type="EMBL" id="GL883154">
    <property type="protein sequence ID" value="EGF99839.1"/>
    <property type="molecule type" value="Genomic_DNA"/>
</dbReference>
<keyword evidence="1" id="KW-0812">Transmembrane</keyword>
<keyword evidence="1" id="KW-0472">Membrane</keyword>
<dbReference type="Proteomes" id="UP000001072">
    <property type="component" value="Unassembled WGS sequence"/>
</dbReference>
<evidence type="ECO:0000313" key="3">
    <source>
        <dbReference type="Proteomes" id="UP000001072"/>
    </source>
</evidence>
<keyword evidence="3" id="KW-1185">Reference proteome</keyword>
<dbReference type="RefSeq" id="XP_007416896.1">
    <property type="nucleotide sequence ID" value="XM_007416834.1"/>
</dbReference>
<dbReference type="InParanoid" id="F4S693"/>
<reference evidence="3" key="1">
    <citation type="journal article" date="2011" name="Proc. Natl. Acad. Sci. U.S.A.">
        <title>Obligate biotrophy features unraveled by the genomic analysis of rust fungi.</title>
        <authorList>
            <person name="Duplessis S."/>
            <person name="Cuomo C.A."/>
            <person name="Lin Y.-C."/>
            <person name="Aerts A."/>
            <person name="Tisserant E."/>
            <person name="Veneault-Fourrey C."/>
            <person name="Joly D.L."/>
            <person name="Hacquard S."/>
            <person name="Amselem J."/>
            <person name="Cantarel B.L."/>
            <person name="Chiu R."/>
            <person name="Coutinho P.M."/>
            <person name="Feau N."/>
            <person name="Field M."/>
            <person name="Frey P."/>
            <person name="Gelhaye E."/>
            <person name="Goldberg J."/>
            <person name="Grabherr M.G."/>
            <person name="Kodira C.D."/>
            <person name="Kohler A."/>
            <person name="Kuees U."/>
            <person name="Lindquist E.A."/>
            <person name="Lucas S.M."/>
            <person name="Mago R."/>
            <person name="Mauceli E."/>
            <person name="Morin E."/>
            <person name="Murat C."/>
            <person name="Pangilinan J.L."/>
            <person name="Park R."/>
            <person name="Pearson M."/>
            <person name="Quesneville H."/>
            <person name="Rouhier N."/>
            <person name="Sakthikumar S."/>
            <person name="Salamov A.A."/>
            <person name="Schmutz J."/>
            <person name="Selles B."/>
            <person name="Shapiro H."/>
            <person name="Tanguay P."/>
            <person name="Tuskan G.A."/>
            <person name="Henrissat B."/>
            <person name="Van de Peer Y."/>
            <person name="Rouze P."/>
            <person name="Ellis J.G."/>
            <person name="Dodds P.N."/>
            <person name="Schein J.E."/>
            <person name="Zhong S."/>
            <person name="Hamelin R.C."/>
            <person name="Grigoriev I.V."/>
            <person name="Szabo L.J."/>
            <person name="Martin F."/>
        </authorList>
    </citation>
    <scope>NUCLEOTIDE SEQUENCE [LARGE SCALE GENOMIC DNA]</scope>
    <source>
        <strain evidence="3">98AG31 / pathotype 3-4-7</strain>
    </source>
</reference>
<sequence length="64" mass="7409">MGMYFKGDEVENRLSHQQATRLKLLYMVVKMGKNKMCKRLVYMNASQNPISSPLFVISLPILFV</sequence>
<dbReference type="HOGENOM" id="CLU_2868140_0_0_1"/>
<evidence type="ECO:0000313" key="2">
    <source>
        <dbReference type="EMBL" id="EGF99839.1"/>
    </source>
</evidence>
<proteinExistence type="predicted"/>
<keyword evidence="1" id="KW-1133">Transmembrane helix</keyword>
<dbReference type="VEuPathDB" id="FungiDB:MELLADRAFT_57749"/>
<gene>
    <name evidence="2" type="ORF">MELLADRAFT_57749</name>
</gene>
<evidence type="ECO:0000256" key="1">
    <source>
        <dbReference type="SAM" id="Phobius"/>
    </source>
</evidence>
<dbReference type="AlphaFoldDB" id="F4S693"/>
<feature type="transmembrane region" description="Helical" evidence="1">
    <location>
        <begin position="40"/>
        <end position="63"/>
    </location>
</feature>
<protein>
    <submittedName>
        <fullName evidence="2">Uncharacterized protein</fullName>
    </submittedName>
</protein>
<accession>F4S693</accession>
<dbReference type="KEGG" id="mlr:MELLADRAFT_57749"/>